<feature type="domain" description="NAD(P)-binding" evidence="1">
    <location>
        <begin position="7"/>
        <end position="189"/>
    </location>
</feature>
<dbReference type="InterPro" id="IPR036291">
    <property type="entry name" value="NAD(P)-bd_dom_sf"/>
</dbReference>
<dbReference type="Gene3D" id="3.40.50.720">
    <property type="entry name" value="NAD(P)-binding Rossmann-like Domain"/>
    <property type="match status" value="1"/>
</dbReference>
<dbReference type="Pfam" id="PF13460">
    <property type="entry name" value="NAD_binding_10"/>
    <property type="match status" value="1"/>
</dbReference>
<sequence>MKITVIGATGMVGQRVVAEALSRGHEVVAGSRRGTPVDGAEALTIDLSDTDVVIAQMAASDATVIAVPPARDGGSHEPTLAAHRALIEARPVGRLLVVGGAGALQVGDTQLRNTPGFPAEYKPESDTFAAVLDLYRAAEGLDWTMLAPAPVIAPGERTGRYTVELDVPAGDQVSAEDFAVALVDELERPAHRGERFTVAS</sequence>
<dbReference type="AlphaFoldDB" id="A0A6I3IQ43"/>
<dbReference type="InterPro" id="IPR051606">
    <property type="entry name" value="Polyketide_Oxido-like"/>
</dbReference>
<dbReference type="PANTHER" id="PTHR43355:SF2">
    <property type="entry name" value="FLAVIN REDUCTASE (NADPH)"/>
    <property type="match status" value="1"/>
</dbReference>
<proteinExistence type="predicted"/>
<organism evidence="2 3">
    <name type="scientific">Arsenicicoccus cauae</name>
    <dbReference type="NCBI Taxonomy" id="2663847"/>
    <lineage>
        <taxon>Bacteria</taxon>
        <taxon>Bacillati</taxon>
        <taxon>Actinomycetota</taxon>
        <taxon>Actinomycetes</taxon>
        <taxon>Micrococcales</taxon>
        <taxon>Intrasporangiaceae</taxon>
        <taxon>Arsenicicoccus</taxon>
    </lineage>
</organism>
<dbReference type="PANTHER" id="PTHR43355">
    <property type="entry name" value="FLAVIN REDUCTASE (NADPH)"/>
    <property type="match status" value="1"/>
</dbReference>
<evidence type="ECO:0000259" key="1">
    <source>
        <dbReference type="Pfam" id="PF13460"/>
    </source>
</evidence>
<dbReference type="SUPFAM" id="SSF51735">
    <property type="entry name" value="NAD(P)-binding Rossmann-fold domains"/>
    <property type="match status" value="1"/>
</dbReference>
<dbReference type="EMBL" id="WLVL01000007">
    <property type="protein sequence ID" value="MTB70799.1"/>
    <property type="molecule type" value="Genomic_DNA"/>
</dbReference>
<name>A0A6I3IQ43_9MICO</name>
<dbReference type="GO" id="GO:0016646">
    <property type="term" value="F:oxidoreductase activity, acting on the CH-NH group of donors, NAD or NADP as acceptor"/>
    <property type="evidence" value="ECO:0007669"/>
    <property type="project" value="TreeGrafter"/>
</dbReference>
<reference evidence="2 3" key="1">
    <citation type="submission" date="2019-11" db="EMBL/GenBank/DDBJ databases">
        <title>Whole genome sequencing identifies a novel species of the genus Arsenicicoccus isolated from human blood.</title>
        <authorList>
            <person name="Jeong J.H."/>
            <person name="Kweon O.J."/>
            <person name="Kim H.R."/>
            <person name="Kim T.-H."/>
            <person name="Ha S.-M."/>
            <person name="Lee M.-K."/>
        </authorList>
    </citation>
    <scope>NUCLEOTIDE SEQUENCE [LARGE SCALE GENOMIC DNA]</scope>
    <source>
        <strain evidence="2 3">MKL-02</strain>
    </source>
</reference>
<dbReference type="InterPro" id="IPR016040">
    <property type="entry name" value="NAD(P)-bd_dom"/>
</dbReference>
<protein>
    <submittedName>
        <fullName evidence="2">NAD(P)H-binding protein</fullName>
    </submittedName>
</protein>
<evidence type="ECO:0000313" key="3">
    <source>
        <dbReference type="Proteomes" id="UP000431092"/>
    </source>
</evidence>
<comment type="caution">
    <text evidence="2">The sequence shown here is derived from an EMBL/GenBank/DDBJ whole genome shotgun (WGS) entry which is preliminary data.</text>
</comment>
<gene>
    <name evidence="2" type="ORF">GGG17_02175</name>
</gene>
<dbReference type="RefSeq" id="WP_154592161.1">
    <property type="nucleotide sequence ID" value="NZ_WLVL01000007.1"/>
</dbReference>
<accession>A0A6I3IQ43</accession>
<evidence type="ECO:0000313" key="2">
    <source>
        <dbReference type="EMBL" id="MTB70799.1"/>
    </source>
</evidence>
<dbReference type="Proteomes" id="UP000431092">
    <property type="component" value="Unassembled WGS sequence"/>
</dbReference>
<keyword evidence="3" id="KW-1185">Reference proteome</keyword>